<reference evidence="3 4" key="1">
    <citation type="submission" date="2022-05" db="EMBL/GenBank/DDBJ databases">
        <authorList>
            <consortium name="Genoscope - CEA"/>
            <person name="William W."/>
        </authorList>
    </citation>
    <scope>NUCLEOTIDE SEQUENCE [LARGE SCALE GENOMIC DNA]</scope>
</reference>
<protein>
    <submittedName>
        <fullName evidence="3">Uncharacterized protein</fullName>
    </submittedName>
</protein>
<dbReference type="PANTHER" id="PTHR45641">
    <property type="entry name" value="TETRATRICOPEPTIDE REPEAT PROTEIN (AFU_ORTHOLOGUE AFUA_6G03870)"/>
    <property type="match status" value="1"/>
</dbReference>
<dbReference type="SUPFAM" id="SSF48452">
    <property type="entry name" value="TPR-like"/>
    <property type="match status" value="2"/>
</dbReference>
<dbReference type="Pfam" id="PF13424">
    <property type="entry name" value="TPR_12"/>
    <property type="match status" value="3"/>
</dbReference>
<dbReference type="EMBL" id="CALNXI010000831">
    <property type="protein sequence ID" value="CAH3142137.1"/>
    <property type="molecule type" value="Genomic_DNA"/>
</dbReference>
<dbReference type="Pfam" id="PF07721">
    <property type="entry name" value="TPR_4"/>
    <property type="match status" value="1"/>
</dbReference>
<dbReference type="InterPro" id="IPR011717">
    <property type="entry name" value="TPR-4"/>
</dbReference>
<evidence type="ECO:0000256" key="2">
    <source>
        <dbReference type="ARBA" id="ARBA00022803"/>
    </source>
</evidence>
<dbReference type="SMART" id="SM00028">
    <property type="entry name" value="TPR"/>
    <property type="match status" value="7"/>
</dbReference>
<evidence type="ECO:0000256" key="1">
    <source>
        <dbReference type="ARBA" id="ARBA00022737"/>
    </source>
</evidence>
<dbReference type="PANTHER" id="PTHR45641:SF19">
    <property type="entry name" value="NEPHROCYSTIN-3"/>
    <property type="match status" value="1"/>
</dbReference>
<dbReference type="Proteomes" id="UP001159427">
    <property type="component" value="Unassembled WGS sequence"/>
</dbReference>
<comment type="caution">
    <text evidence="3">The sequence shown here is derived from an EMBL/GenBank/DDBJ whole genome shotgun (WGS) entry which is preliminary data.</text>
</comment>
<accession>A0ABN8PI60</accession>
<sequence>MKAALVSLHDAFDFRFGAFVREHNYERNKTLSYKELAGTETETPYEPVACMLNLEMDRRNQAKLLKFLACCSGENYLPLQCLDGYFAESAETTVNESKFVGVLERDGVKVVKMHPLHHKTLRNMLTSSRKPTPNVSEKPWYDYLRQLLIPETRKTDAKIPPTLSALDISQTIEWFSKNCKDALERSRDEDFVMLRFVSPHLKEAVELYGTKVPEIDEESRLPLAHGHACLGEVLLFLGEPDEARKNLKIALEGYNNFRGPEKILLEKANVLHFLGEVYGNRVIAFYSYLGDPSQGERYLKEALELKELHYEEKDDPQIAFTLRSLANVLNELGKHEKAIEFSERAVDIHLKSGPDFTQELGYSLSTLGSAYRYPNRYVEAETHLEKALDIFMKVDSPSKLRMGVTLSRLASVQRNLGKLDESIASLEKAEKMFGHNDIYRAVIISKLGVTYRYKENPEKSLHYSKEAETIINKHGNKDHPVIATALLNLGHAQSEEGSVKEAEGNLTKALDIYRKLHGENHRLIALTLNYLGYVYLQMAQVWKAKETLERAEKIMNNHSPSEHPEKANSFKRLSKACLILGETVKSADLANGALEIYNGDKLATYGNMMEHREVRKCSLRVVQACSKLGLFTLAEEHLKELDFGFPEEKKTYPEFAVFLRTKTELALDKIEFNGPDGKEAEEGMQDDLNEGIEIIQKTLGRNHLRCAFLKKERKSPPVPSDRPIPESL</sequence>
<dbReference type="InterPro" id="IPR011990">
    <property type="entry name" value="TPR-like_helical_dom_sf"/>
</dbReference>
<name>A0ABN8PI60_9CNID</name>
<organism evidence="3 4">
    <name type="scientific">Porites evermanni</name>
    <dbReference type="NCBI Taxonomy" id="104178"/>
    <lineage>
        <taxon>Eukaryota</taxon>
        <taxon>Metazoa</taxon>
        <taxon>Cnidaria</taxon>
        <taxon>Anthozoa</taxon>
        <taxon>Hexacorallia</taxon>
        <taxon>Scleractinia</taxon>
        <taxon>Fungiina</taxon>
        <taxon>Poritidae</taxon>
        <taxon>Porites</taxon>
    </lineage>
</organism>
<proteinExistence type="predicted"/>
<dbReference type="InterPro" id="IPR019734">
    <property type="entry name" value="TPR_rpt"/>
</dbReference>
<gene>
    <name evidence="3" type="ORF">PEVE_00042419</name>
</gene>
<keyword evidence="2" id="KW-0802">TPR repeat</keyword>
<evidence type="ECO:0000313" key="3">
    <source>
        <dbReference type="EMBL" id="CAH3142137.1"/>
    </source>
</evidence>
<evidence type="ECO:0000313" key="4">
    <source>
        <dbReference type="Proteomes" id="UP001159427"/>
    </source>
</evidence>
<dbReference type="Gene3D" id="1.25.40.10">
    <property type="entry name" value="Tetratricopeptide repeat domain"/>
    <property type="match status" value="2"/>
</dbReference>
<keyword evidence="4" id="KW-1185">Reference proteome</keyword>
<keyword evidence="1" id="KW-0677">Repeat</keyword>